<protein>
    <submittedName>
        <fullName evidence="2">Spore coat protein CotF</fullName>
    </submittedName>
</protein>
<keyword evidence="2" id="KW-0167">Capsid protein</keyword>
<feature type="region of interest" description="Disordered" evidence="1">
    <location>
        <begin position="1"/>
        <end position="33"/>
    </location>
</feature>
<feature type="compositionally biased region" description="Low complexity" evidence="1">
    <location>
        <begin position="1"/>
        <end position="16"/>
    </location>
</feature>
<keyword evidence="2" id="KW-0946">Virion</keyword>
<dbReference type="EMBL" id="JAUSUG010000031">
    <property type="protein sequence ID" value="MDQ0257602.1"/>
    <property type="molecule type" value="Genomic_DNA"/>
</dbReference>
<organism evidence="2 3">
    <name type="scientific">Evansella vedderi</name>
    <dbReference type="NCBI Taxonomy" id="38282"/>
    <lineage>
        <taxon>Bacteria</taxon>
        <taxon>Bacillati</taxon>
        <taxon>Bacillota</taxon>
        <taxon>Bacilli</taxon>
        <taxon>Bacillales</taxon>
        <taxon>Bacillaceae</taxon>
        <taxon>Evansella</taxon>
    </lineage>
</organism>
<feature type="compositionally biased region" description="Polar residues" evidence="1">
    <location>
        <begin position="17"/>
        <end position="31"/>
    </location>
</feature>
<dbReference type="Gene3D" id="1.20.1260.10">
    <property type="match status" value="1"/>
</dbReference>
<name>A0ABU0A2A2_9BACI</name>
<evidence type="ECO:0000313" key="2">
    <source>
        <dbReference type="EMBL" id="MDQ0257602.1"/>
    </source>
</evidence>
<reference evidence="2 3" key="1">
    <citation type="submission" date="2023-07" db="EMBL/GenBank/DDBJ databases">
        <title>Genomic Encyclopedia of Type Strains, Phase IV (KMG-IV): sequencing the most valuable type-strain genomes for metagenomic binning, comparative biology and taxonomic classification.</title>
        <authorList>
            <person name="Goeker M."/>
        </authorList>
    </citation>
    <scope>NUCLEOTIDE SEQUENCE [LARGE SCALE GENOMIC DNA]</scope>
    <source>
        <strain evidence="2 3">DSM 9768</strain>
    </source>
</reference>
<accession>A0ABU0A2A2</accession>
<dbReference type="Pfam" id="PF07875">
    <property type="entry name" value="Coat_F"/>
    <property type="match status" value="1"/>
</dbReference>
<gene>
    <name evidence="2" type="ORF">J2S74_005064</name>
</gene>
<comment type="caution">
    <text evidence="2">The sequence shown here is derived from an EMBL/GenBank/DDBJ whole genome shotgun (WGS) entry which is preliminary data.</text>
</comment>
<keyword evidence="3" id="KW-1185">Reference proteome</keyword>
<proteinExistence type="predicted"/>
<dbReference type="Proteomes" id="UP001230005">
    <property type="component" value="Unassembled WGS sequence"/>
</dbReference>
<dbReference type="RefSeq" id="WP_307331590.1">
    <property type="nucleotide sequence ID" value="NZ_JAUSUG010000031.1"/>
</dbReference>
<evidence type="ECO:0000313" key="3">
    <source>
        <dbReference type="Proteomes" id="UP001230005"/>
    </source>
</evidence>
<dbReference type="InterPro" id="IPR012851">
    <property type="entry name" value="Spore_coat_CotF-like"/>
</dbReference>
<sequence length="127" mass="14799">MNNNQMQNQGQQQQSQKIKNPKTQVPQTPQMTDRDYINDMLTTEKHMTGSYSVALNEASHQALYSDLQQIFTETQQCQRDLFNLMFEKGWYSFDAEQQQSLNQSYQQYSGYQSQMPYSQGNGGQMSQ</sequence>
<evidence type="ECO:0000256" key="1">
    <source>
        <dbReference type="SAM" id="MobiDB-lite"/>
    </source>
</evidence>
<dbReference type="InterPro" id="IPR012347">
    <property type="entry name" value="Ferritin-like"/>
</dbReference>